<dbReference type="EMBL" id="CM004478">
    <property type="protein sequence ID" value="OCT71574.1"/>
    <property type="molecule type" value="Genomic_DNA"/>
</dbReference>
<gene>
    <name evidence="1" type="ORF">XELAEV_18034552mg</name>
</gene>
<evidence type="ECO:0000313" key="2">
    <source>
        <dbReference type="Proteomes" id="UP000694892"/>
    </source>
</evidence>
<dbReference type="AlphaFoldDB" id="A0A974CE70"/>
<sequence>MTVMMIQAFKGICRSFHIQVLYPSGTYGRHPTPPDLAKVTGHAYVYGISHAEELGVLIHSGAALVFM</sequence>
<reference evidence="2" key="1">
    <citation type="journal article" date="2016" name="Nature">
        <title>Genome evolution in the allotetraploid frog Xenopus laevis.</title>
        <authorList>
            <person name="Session A.M."/>
            <person name="Uno Y."/>
            <person name="Kwon T."/>
            <person name="Chapman J.A."/>
            <person name="Toyoda A."/>
            <person name="Takahashi S."/>
            <person name="Fukui A."/>
            <person name="Hikosaka A."/>
            <person name="Suzuki A."/>
            <person name="Kondo M."/>
            <person name="van Heeringen S.J."/>
            <person name="Quigley I."/>
            <person name="Heinz S."/>
            <person name="Ogino H."/>
            <person name="Ochi H."/>
            <person name="Hellsten U."/>
            <person name="Lyons J.B."/>
            <person name="Simakov O."/>
            <person name="Putnam N."/>
            <person name="Stites J."/>
            <person name="Kuroki Y."/>
            <person name="Tanaka T."/>
            <person name="Michiue T."/>
            <person name="Watanabe M."/>
            <person name="Bogdanovic O."/>
            <person name="Lister R."/>
            <person name="Georgiou G."/>
            <person name="Paranjpe S.S."/>
            <person name="van Kruijsbergen I."/>
            <person name="Shu S."/>
            <person name="Carlson J."/>
            <person name="Kinoshita T."/>
            <person name="Ohta Y."/>
            <person name="Mawaribuchi S."/>
            <person name="Jenkins J."/>
            <person name="Grimwood J."/>
            <person name="Schmutz J."/>
            <person name="Mitros T."/>
            <person name="Mozaffari S.V."/>
            <person name="Suzuki Y."/>
            <person name="Haramoto Y."/>
            <person name="Yamamoto T.S."/>
            <person name="Takagi C."/>
            <person name="Heald R."/>
            <person name="Miller K."/>
            <person name="Haudenschild C."/>
            <person name="Kitzman J."/>
            <person name="Nakayama T."/>
            <person name="Izutsu Y."/>
            <person name="Robert J."/>
            <person name="Fortriede J."/>
            <person name="Burns K."/>
            <person name="Lotay V."/>
            <person name="Karimi K."/>
            <person name="Yasuoka Y."/>
            <person name="Dichmann D.S."/>
            <person name="Flajnik M.F."/>
            <person name="Houston D.W."/>
            <person name="Shendure J."/>
            <person name="DuPasquier L."/>
            <person name="Vize P.D."/>
            <person name="Zorn A.M."/>
            <person name="Ito M."/>
            <person name="Marcotte E.M."/>
            <person name="Wallingford J.B."/>
            <person name="Ito Y."/>
            <person name="Asashima M."/>
            <person name="Ueno N."/>
            <person name="Matsuda Y."/>
            <person name="Veenstra G.J."/>
            <person name="Fujiyama A."/>
            <person name="Harland R.M."/>
            <person name="Taira M."/>
            <person name="Rokhsar D.S."/>
        </authorList>
    </citation>
    <scope>NUCLEOTIDE SEQUENCE [LARGE SCALE GENOMIC DNA]</scope>
    <source>
        <strain evidence="2">J</strain>
    </source>
</reference>
<organism evidence="1 2">
    <name type="scientific">Xenopus laevis</name>
    <name type="common">African clawed frog</name>
    <dbReference type="NCBI Taxonomy" id="8355"/>
    <lineage>
        <taxon>Eukaryota</taxon>
        <taxon>Metazoa</taxon>
        <taxon>Chordata</taxon>
        <taxon>Craniata</taxon>
        <taxon>Vertebrata</taxon>
        <taxon>Euteleostomi</taxon>
        <taxon>Amphibia</taxon>
        <taxon>Batrachia</taxon>
        <taxon>Anura</taxon>
        <taxon>Pipoidea</taxon>
        <taxon>Pipidae</taxon>
        <taxon>Xenopodinae</taxon>
        <taxon>Xenopus</taxon>
        <taxon>Xenopus</taxon>
    </lineage>
</organism>
<evidence type="ECO:0000313" key="1">
    <source>
        <dbReference type="EMBL" id="OCT71574.1"/>
    </source>
</evidence>
<name>A0A974CE70_XENLA</name>
<protein>
    <submittedName>
        <fullName evidence="1">Uncharacterized protein</fullName>
    </submittedName>
</protein>
<proteinExistence type="predicted"/>
<dbReference type="Proteomes" id="UP000694892">
    <property type="component" value="Chromosome 7L"/>
</dbReference>
<accession>A0A974CE70</accession>